<proteinExistence type="predicted"/>
<evidence type="ECO:0000313" key="2">
    <source>
        <dbReference type="Proteomes" id="UP000238375"/>
    </source>
</evidence>
<gene>
    <name evidence="1" type="ORF">CLV58_11460</name>
</gene>
<organism evidence="1 2">
    <name type="scientific">Spirosoma oryzae</name>
    <dbReference type="NCBI Taxonomy" id="1469603"/>
    <lineage>
        <taxon>Bacteria</taxon>
        <taxon>Pseudomonadati</taxon>
        <taxon>Bacteroidota</taxon>
        <taxon>Cytophagia</taxon>
        <taxon>Cytophagales</taxon>
        <taxon>Cytophagaceae</taxon>
        <taxon>Spirosoma</taxon>
    </lineage>
</organism>
<dbReference type="PROSITE" id="PS51257">
    <property type="entry name" value="PROKAR_LIPOPROTEIN"/>
    <property type="match status" value="1"/>
</dbReference>
<dbReference type="AlphaFoldDB" id="A0A2T0SPY9"/>
<dbReference type="RefSeq" id="WP_106138991.1">
    <property type="nucleotide sequence ID" value="NZ_PVTE01000014.1"/>
</dbReference>
<comment type="caution">
    <text evidence="1">The sequence shown here is derived from an EMBL/GenBank/DDBJ whole genome shotgun (WGS) entry which is preliminary data.</text>
</comment>
<dbReference type="Proteomes" id="UP000238375">
    <property type="component" value="Unassembled WGS sequence"/>
</dbReference>
<dbReference type="Pfam" id="PF14356">
    <property type="entry name" value="DUF4403"/>
    <property type="match status" value="1"/>
</dbReference>
<reference evidence="1 2" key="1">
    <citation type="submission" date="2018-03" db="EMBL/GenBank/DDBJ databases">
        <title>Genomic Encyclopedia of Archaeal and Bacterial Type Strains, Phase II (KMG-II): from individual species to whole genera.</title>
        <authorList>
            <person name="Goeker M."/>
        </authorList>
    </citation>
    <scope>NUCLEOTIDE SEQUENCE [LARGE SCALE GENOMIC DNA]</scope>
    <source>
        <strain evidence="1 2">DSM 28354</strain>
    </source>
</reference>
<sequence>MSRFYTYCVLFLFALAGCQRVKPDLPVAQAYEPAIPDPISYLAGQITFPVAELERKINSALDPVLVKEDAFEGKKGEAWRLRVERTGPVKIHYDAQQVFFSAPLRVLYSNPIALTKKRRSRTLCALAVNFASPLAVGENWRLTTRSHLKDYRWIQKPTVQMLGIKINVTKLADKILQKRRADIEAAIDKAVRNELQLNKEVQRIWADMQKPLRISKKPAELWLVPKPFSVATAPVRGNARAIVVPIRIAFRVDTKVGAEPALTELEPLPRLMRRDSLAGESSLHVLAFVSYTDINRVLSETIKNDKISLSGKTLTIKDAVMSGGGKSLILKTNVGGVVNGTLYFRGKPQYDTLTNTLTVQNLNFDVQTRETLMKTADWLLHDSLRDTLQAVTVVPLGSEIAQLPDKIHTAFEKGGPGKNTDLDIKAFRLVPQRMVVRPNGIQVLISVKSKVDITIRHI</sequence>
<dbReference type="OrthoDB" id="9774949at2"/>
<protein>
    <submittedName>
        <fullName evidence="1">Uncharacterized protein DUF4403</fullName>
    </submittedName>
</protein>
<keyword evidence="2" id="KW-1185">Reference proteome</keyword>
<name>A0A2T0SPY9_9BACT</name>
<dbReference type="InterPro" id="IPR025515">
    <property type="entry name" value="DUF4403"/>
</dbReference>
<evidence type="ECO:0000313" key="1">
    <source>
        <dbReference type="EMBL" id="PRY35475.1"/>
    </source>
</evidence>
<dbReference type="EMBL" id="PVTE01000014">
    <property type="protein sequence ID" value="PRY35475.1"/>
    <property type="molecule type" value="Genomic_DNA"/>
</dbReference>
<accession>A0A2T0SPY9</accession>